<dbReference type="PANTHER" id="PTHR42924">
    <property type="entry name" value="EXONUCLEASE"/>
    <property type="match status" value="1"/>
</dbReference>
<evidence type="ECO:0000313" key="2">
    <source>
        <dbReference type="EMBL" id="MBB5263187.1"/>
    </source>
</evidence>
<dbReference type="RefSeq" id="WP_183770636.1">
    <property type="nucleotide sequence ID" value="NZ_CAWVEG010000123.1"/>
</dbReference>
<dbReference type="Gene3D" id="3.20.20.140">
    <property type="entry name" value="Metal-dependent hydrolases"/>
    <property type="match status" value="1"/>
</dbReference>
<dbReference type="Pfam" id="PF02811">
    <property type="entry name" value="PHP"/>
    <property type="match status" value="1"/>
</dbReference>
<evidence type="ECO:0000259" key="1">
    <source>
        <dbReference type="SMART" id="SM00481"/>
    </source>
</evidence>
<dbReference type="InterPro" id="IPR004013">
    <property type="entry name" value="PHP_dom"/>
</dbReference>
<dbReference type="AlphaFoldDB" id="A0A7W8H8N3"/>
<dbReference type="SUPFAM" id="SSF89550">
    <property type="entry name" value="PHP domain-like"/>
    <property type="match status" value="1"/>
</dbReference>
<feature type="domain" description="Polymerase/histidinol phosphatase N-terminal" evidence="1">
    <location>
        <begin position="6"/>
        <end position="74"/>
    </location>
</feature>
<dbReference type="InterPro" id="IPR016195">
    <property type="entry name" value="Pol/histidinol_Pase-like"/>
</dbReference>
<dbReference type="CDD" id="cd07432">
    <property type="entry name" value="PHP_HisPPase"/>
    <property type="match status" value="1"/>
</dbReference>
<gene>
    <name evidence="2" type="ORF">HNP82_000281</name>
</gene>
<reference evidence="2 3" key="1">
    <citation type="submission" date="2020-08" db="EMBL/GenBank/DDBJ databases">
        <title>Genomic Encyclopedia of Type Strains, Phase IV (KMG-IV): sequencing the most valuable type-strain genomes for metagenomic binning, comparative biology and taxonomic classification.</title>
        <authorList>
            <person name="Goeker M."/>
        </authorList>
    </citation>
    <scope>NUCLEOTIDE SEQUENCE [LARGE SCALE GENOMIC DNA]</scope>
    <source>
        <strain evidence="2 3">DSM 106146</strain>
    </source>
</reference>
<accession>A0A7W8H8N3</accession>
<proteinExistence type="predicted"/>
<dbReference type="GO" id="GO:0004534">
    <property type="term" value="F:5'-3' RNA exonuclease activity"/>
    <property type="evidence" value="ECO:0007669"/>
    <property type="project" value="TreeGrafter"/>
</dbReference>
<keyword evidence="3" id="KW-1185">Reference proteome</keyword>
<protein>
    <recommendedName>
        <fullName evidence="1">Polymerase/histidinol phosphatase N-terminal domain-containing protein</fullName>
    </recommendedName>
</protein>
<dbReference type="Proteomes" id="UP000543642">
    <property type="component" value="Unassembled WGS sequence"/>
</dbReference>
<name>A0A7W8H8N3_9FIRM</name>
<dbReference type="SMART" id="SM00481">
    <property type="entry name" value="POLIIIAc"/>
    <property type="match status" value="1"/>
</dbReference>
<organism evidence="2 3">
    <name type="scientific">Catenibacillus scindens</name>
    <dbReference type="NCBI Taxonomy" id="673271"/>
    <lineage>
        <taxon>Bacteria</taxon>
        <taxon>Bacillati</taxon>
        <taxon>Bacillota</taxon>
        <taxon>Clostridia</taxon>
        <taxon>Lachnospirales</taxon>
        <taxon>Lachnospiraceae</taxon>
        <taxon>Catenibacillus</taxon>
    </lineage>
</organism>
<evidence type="ECO:0000313" key="3">
    <source>
        <dbReference type="Proteomes" id="UP000543642"/>
    </source>
</evidence>
<sequence length="241" mass="26522">MISLTYDLHIHSCLSPCGDEDMTPANIAGLASLIGLDVIAVTDHNSCQNCPAVVRTGQKLGLTVIPGMELCTSEEVHVLCLFDSLDGAMDFDAYVQKHLPKIPNNEDIFGRQTICSHTDEILGSYPYLLINATDISFDNVYDLTKSFGGIMIPAHIDKNSTSLLSNLGFIPPDSRFTCVEVKDMNRLPQLKANNPYLSKCRVITDSDAHYLEHIHEAVHRIHCDSPSPKDILRSLTDSSHG</sequence>
<dbReference type="EMBL" id="JACHFW010000001">
    <property type="protein sequence ID" value="MBB5263187.1"/>
    <property type="molecule type" value="Genomic_DNA"/>
</dbReference>
<comment type="caution">
    <text evidence="2">The sequence shown here is derived from an EMBL/GenBank/DDBJ whole genome shotgun (WGS) entry which is preliminary data.</text>
</comment>
<dbReference type="GO" id="GO:0035312">
    <property type="term" value="F:5'-3' DNA exonuclease activity"/>
    <property type="evidence" value="ECO:0007669"/>
    <property type="project" value="TreeGrafter"/>
</dbReference>
<dbReference type="InterPro" id="IPR003141">
    <property type="entry name" value="Pol/His_phosphatase_N"/>
</dbReference>
<dbReference type="PANTHER" id="PTHR42924:SF3">
    <property type="entry name" value="POLYMERASE_HISTIDINOL PHOSPHATASE N-TERMINAL DOMAIN-CONTAINING PROTEIN"/>
    <property type="match status" value="1"/>
</dbReference>
<dbReference type="InterPro" id="IPR052018">
    <property type="entry name" value="PHP_domain"/>
</dbReference>